<evidence type="ECO:0000256" key="1">
    <source>
        <dbReference type="ARBA" id="ARBA00008045"/>
    </source>
</evidence>
<name>A0AAV7HJ90_DENCH</name>
<dbReference type="Pfam" id="PF01920">
    <property type="entry name" value="Prefoldin_2"/>
    <property type="match status" value="1"/>
</dbReference>
<dbReference type="GO" id="GO:0009409">
    <property type="term" value="P:response to cold"/>
    <property type="evidence" value="ECO:0007669"/>
    <property type="project" value="UniProtKB-ARBA"/>
</dbReference>
<gene>
    <name evidence="4" type="ORF">IEQ34_003282</name>
</gene>
<dbReference type="PANTHER" id="PTHR20903">
    <property type="entry name" value="PREFOLDIN SUBUNIT 1-RELATED"/>
    <property type="match status" value="1"/>
</dbReference>
<organism evidence="4 5">
    <name type="scientific">Dendrobium chrysotoxum</name>
    <name type="common">Orchid</name>
    <dbReference type="NCBI Taxonomy" id="161865"/>
    <lineage>
        <taxon>Eukaryota</taxon>
        <taxon>Viridiplantae</taxon>
        <taxon>Streptophyta</taxon>
        <taxon>Embryophyta</taxon>
        <taxon>Tracheophyta</taxon>
        <taxon>Spermatophyta</taxon>
        <taxon>Magnoliopsida</taxon>
        <taxon>Liliopsida</taxon>
        <taxon>Asparagales</taxon>
        <taxon>Orchidaceae</taxon>
        <taxon>Epidendroideae</taxon>
        <taxon>Malaxideae</taxon>
        <taxon>Dendrobiinae</taxon>
        <taxon>Dendrobium</taxon>
    </lineage>
</organism>
<evidence type="ECO:0000313" key="5">
    <source>
        <dbReference type="Proteomes" id="UP000775213"/>
    </source>
</evidence>
<sequence>MQLMGCKLMNAFEYFDVRRVRCILPTWVGKMEGDRTFEFYVWNETTCCFRFNKLMIFIGKLFVLEPKSVMVVEQKQRLDDSEAAITSLQTSKEYLEKQLAEVENNIRELLQQDPGLARQIMSMTVM</sequence>
<accession>A0AAV7HJ90</accession>
<comment type="caution">
    <text evidence="4">The sequence shown here is derived from an EMBL/GenBank/DDBJ whole genome shotgun (WGS) entry which is preliminary data.</text>
</comment>
<dbReference type="GO" id="GO:0016272">
    <property type="term" value="C:prefoldin complex"/>
    <property type="evidence" value="ECO:0007669"/>
    <property type="project" value="InterPro"/>
</dbReference>
<dbReference type="GO" id="GO:0051082">
    <property type="term" value="F:unfolded protein binding"/>
    <property type="evidence" value="ECO:0007669"/>
    <property type="project" value="InterPro"/>
</dbReference>
<evidence type="ECO:0000256" key="2">
    <source>
        <dbReference type="ARBA" id="ARBA00023186"/>
    </source>
</evidence>
<dbReference type="PANTHER" id="PTHR20903:SF0">
    <property type="entry name" value="PREFOLDIN SUBUNIT 1"/>
    <property type="match status" value="1"/>
</dbReference>
<keyword evidence="3" id="KW-0175">Coiled coil</keyword>
<evidence type="ECO:0000313" key="4">
    <source>
        <dbReference type="EMBL" id="KAH0468249.1"/>
    </source>
</evidence>
<dbReference type="Gene3D" id="1.10.287.370">
    <property type="match status" value="1"/>
</dbReference>
<keyword evidence="5" id="KW-1185">Reference proteome</keyword>
<dbReference type="InterPro" id="IPR009053">
    <property type="entry name" value="Prefoldin"/>
</dbReference>
<dbReference type="InterPro" id="IPR002777">
    <property type="entry name" value="PFD_beta-like"/>
</dbReference>
<dbReference type="GO" id="GO:0005737">
    <property type="term" value="C:cytoplasm"/>
    <property type="evidence" value="ECO:0007669"/>
    <property type="project" value="TreeGrafter"/>
</dbReference>
<protein>
    <submittedName>
        <fullName evidence="4">Uncharacterized protein</fullName>
    </submittedName>
</protein>
<feature type="coiled-coil region" evidence="3">
    <location>
        <begin position="85"/>
        <end position="112"/>
    </location>
</feature>
<dbReference type="Proteomes" id="UP000775213">
    <property type="component" value="Unassembled WGS sequence"/>
</dbReference>
<evidence type="ECO:0000256" key="3">
    <source>
        <dbReference type="SAM" id="Coils"/>
    </source>
</evidence>
<comment type="similarity">
    <text evidence="1">Belongs to the prefoldin subunit beta family.</text>
</comment>
<reference evidence="4 5" key="1">
    <citation type="journal article" date="2021" name="Hortic Res">
        <title>Chromosome-scale assembly of the Dendrobium chrysotoxum genome enhances the understanding of orchid evolution.</title>
        <authorList>
            <person name="Zhang Y."/>
            <person name="Zhang G.Q."/>
            <person name="Zhang D."/>
            <person name="Liu X.D."/>
            <person name="Xu X.Y."/>
            <person name="Sun W.H."/>
            <person name="Yu X."/>
            <person name="Zhu X."/>
            <person name="Wang Z.W."/>
            <person name="Zhao X."/>
            <person name="Zhong W.Y."/>
            <person name="Chen H."/>
            <person name="Yin W.L."/>
            <person name="Huang T."/>
            <person name="Niu S.C."/>
            <person name="Liu Z.J."/>
        </authorList>
    </citation>
    <scope>NUCLEOTIDE SEQUENCE [LARGE SCALE GENOMIC DNA]</scope>
    <source>
        <strain evidence="4">Lindl</strain>
    </source>
</reference>
<proteinExistence type="inferred from homology"/>
<dbReference type="SUPFAM" id="SSF46579">
    <property type="entry name" value="Prefoldin"/>
    <property type="match status" value="1"/>
</dbReference>
<dbReference type="AlphaFoldDB" id="A0AAV7HJ90"/>
<dbReference type="GO" id="GO:0044183">
    <property type="term" value="F:protein folding chaperone"/>
    <property type="evidence" value="ECO:0007669"/>
    <property type="project" value="TreeGrafter"/>
</dbReference>
<keyword evidence="2" id="KW-0143">Chaperone</keyword>
<dbReference type="EMBL" id="JAGFBR010000004">
    <property type="protein sequence ID" value="KAH0468249.1"/>
    <property type="molecule type" value="Genomic_DNA"/>
</dbReference>